<comment type="similarity">
    <text evidence="7 8">Belongs to the class I-like SAM-binding methyltransferase superfamily. C5-methyltransferase family.</text>
</comment>
<accession>A0ABY4I9B6</accession>
<evidence type="ECO:0000256" key="1">
    <source>
        <dbReference type="ARBA" id="ARBA00011975"/>
    </source>
</evidence>
<dbReference type="EMBL" id="CP095855">
    <property type="protein sequence ID" value="UPK72462.1"/>
    <property type="molecule type" value="Genomic_DNA"/>
</dbReference>
<dbReference type="GO" id="GO:0032259">
    <property type="term" value="P:methylation"/>
    <property type="evidence" value="ECO:0007669"/>
    <property type="project" value="UniProtKB-KW"/>
</dbReference>
<keyword evidence="3 7" id="KW-0808">Transferase</keyword>
<organism evidence="9 10">
    <name type="scientific">Chitinophaga filiformis</name>
    <name type="common">Myxococcus filiformis</name>
    <name type="synonym">Flexibacter filiformis</name>
    <dbReference type="NCBI Taxonomy" id="104663"/>
    <lineage>
        <taxon>Bacteria</taxon>
        <taxon>Pseudomonadati</taxon>
        <taxon>Bacteroidota</taxon>
        <taxon>Chitinophagia</taxon>
        <taxon>Chitinophagales</taxon>
        <taxon>Chitinophagaceae</taxon>
        <taxon>Chitinophaga</taxon>
    </lineage>
</organism>
<dbReference type="InterPro" id="IPR050390">
    <property type="entry name" value="C5-Methyltransferase"/>
</dbReference>
<sequence>MRKKVKLKAVDFFCCAGGVTQGFKQAGIKVLGGIDIENIYKETYEKNNKGSRFIHADVAQLSTKDLEQTLGLSQFDDELIFVGCSPCQYYTNLQTDKTKSSKSKMLLEEFQRFVDYFKPGFIFIENVPGLESNVGSPLQRFKKFLDKNGYRFVDAVVNAADYNVPQNRRRYVLLATRLTNNITIPRGHSECPKTVRNAIGSLNNISAGHKDSIDEMHWASKLEALNLERLLNTSFNGGSRLEWKDNPKLQLNCYKGKDTTFPDVYGRIYWDSPAPTITTKFHSISNGRFGHPEQHRALSLREGAILQSFPISYKFYSSSMGTIAKMIGNAVPPKLAKKVALQFIKSYKLSTKWQNS</sequence>
<keyword evidence="2 7" id="KW-0489">Methyltransferase</keyword>
<feature type="active site" evidence="7">
    <location>
        <position position="87"/>
    </location>
</feature>
<name>A0ABY4I9B6_CHIFI</name>
<dbReference type="EC" id="2.1.1.37" evidence="1"/>
<dbReference type="GO" id="GO:0008168">
    <property type="term" value="F:methyltransferase activity"/>
    <property type="evidence" value="ECO:0007669"/>
    <property type="project" value="UniProtKB-KW"/>
</dbReference>
<dbReference type="PANTHER" id="PTHR10629">
    <property type="entry name" value="CYTOSINE-SPECIFIC METHYLTRANSFERASE"/>
    <property type="match status" value="1"/>
</dbReference>
<dbReference type="InterPro" id="IPR001525">
    <property type="entry name" value="C5_MeTfrase"/>
</dbReference>
<gene>
    <name evidence="9" type="ORF">MYF79_14310</name>
</gene>
<dbReference type="InterPro" id="IPR029063">
    <property type="entry name" value="SAM-dependent_MTases_sf"/>
</dbReference>
<dbReference type="PROSITE" id="PS51679">
    <property type="entry name" value="SAM_MT_C5"/>
    <property type="match status" value="1"/>
</dbReference>
<dbReference type="SUPFAM" id="SSF53335">
    <property type="entry name" value="S-adenosyl-L-methionine-dependent methyltransferases"/>
    <property type="match status" value="1"/>
</dbReference>
<dbReference type="PRINTS" id="PR00105">
    <property type="entry name" value="C5METTRFRASE"/>
</dbReference>
<dbReference type="RefSeq" id="WP_247814650.1">
    <property type="nucleotide sequence ID" value="NZ_CP095855.1"/>
</dbReference>
<dbReference type="NCBIfam" id="TIGR00675">
    <property type="entry name" value="dcm"/>
    <property type="match status" value="1"/>
</dbReference>
<evidence type="ECO:0000256" key="7">
    <source>
        <dbReference type="PROSITE-ProRule" id="PRU01016"/>
    </source>
</evidence>
<dbReference type="Proteomes" id="UP000830198">
    <property type="component" value="Chromosome"/>
</dbReference>
<keyword evidence="4 7" id="KW-0949">S-adenosyl-L-methionine</keyword>
<keyword evidence="10" id="KW-1185">Reference proteome</keyword>
<dbReference type="PANTHER" id="PTHR10629:SF52">
    <property type="entry name" value="DNA (CYTOSINE-5)-METHYLTRANSFERASE 1"/>
    <property type="match status" value="1"/>
</dbReference>
<dbReference type="Pfam" id="PF00145">
    <property type="entry name" value="DNA_methylase"/>
    <property type="match status" value="1"/>
</dbReference>
<proteinExistence type="inferred from homology"/>
<evidence type="ECO:0000313" key="10">
    <source>
        <dbReference type="Proteomes" id="UP000830198"/>
    </source>
</evidence>
<evidence type="ECO:0000256" key="6">
    <source>
        <dbReference type="ARBA" id="ARBA00047422"/>
    </source>
</evidence>
<evidence type="ECO:0000256" key="4">
    <source>
        <dbReference type="ARBA" id="ARBA00022691"/>
    </source>
</evidence>
<evidence type="ECO:0000256" key="8">
    <source>
        <dbReference type="RuleBase" id="RU000416"/>
    </source>
</evidence>
<protein>
    <recommendedName>
        <fullName evidence="1">DNA (cytosine-5-)-methyltransferase</fullName>
        <ecNumber evidence="1">2.1.1.37</ecNumber>
    </recommendedName>
</protein>
<keyword evidence="5" id="KW-0680">Restriction system</keyword>
<evidence type="ECO:0000313" key="9">
    <source>
        <dbReference type="EMBL" id="UPK72462.1"/>
    </source>
</evidence>
<evidence type="ECO:0000256" key="2">
    <source>
        <dbReference type="ARBA" id="ARBA00022603"/>
    </source>
</evidence>
<evidence type="ECO:0000256" key="5">
    <source>
        <dbReference type="ARBA" id="ARBA00022747"/>
    </source>
</evidence>
<reference evidence="9 10" key="1">
    <citation type="submission" date="2022-04" db="EMBL/GenBank/DDBJ databases">
        <title>The arsenic-methylating capacity of Chitinophaga filiformis YT5 during chitin decomposition.</title>
        <authorList>
            <person name="Chen G."/>
            <person name="Liang Y."/>
        </authorList>
    </citation>
    <scope>NUCLEOTIDE SEQUENCE [LARGE SCALE GENOMIC DNA]</scope>
    <source>
        <strain evidence="9 10">YT5</strain>
    </source>
</reference>
<evidence type="ECO:0000256" key="3">
    <source>
        <dbReference type="ARBA" id="ARBA00022679"/>
    </source>
</evidence>
<dbReference type="Gene3D" id="3.90.120.10">
    <property type="entry name" value="DNA Methylase, subunit A, domain 2"/>
    <property type="match status" value="1"/>
</dbReference>
<comment type="catalytic activity">
    <reaction evidence="6">
        <text>a 2'-deoxycytidine in DNA + S-adenosyl-L-methionine = a 5-methyl-2'-deoxycytidine in DNA + S-adenosyl-L-homocysteine + H(+)</text>
        <dbReference type="Rhea" id="RHEA:13681"/>
        <dbReference type="Rhea" id="RHEA-COMP:11369"/>
        <dbReference type="Rhea" id="RHEA-COMP:11370"/>
        <dbReference type="ChEBI" id="CHEBI:15378"/>
        <dbReference type="ChEBI" id="CHEBI:57856"/>
        <dbReference type="ChEBI" id="CHEBI:59789"/>
        <dbReference type="ChEBI" id="CHEBI:85452"/>
        <dbReference type="ChEBI" id="CHEBI:85454"/>
        <dbReference type="EC" id="2.1.1.37"/>
    </reaction>
</comment>
<dbReference type="Gene3D" id="3.40.50.150">
    <property type="entry name" value="Vaccinia Virus protein VP39"/>
    <property type="match status" value="1"/>
</dbReference>